<evidence type="ECO:0000259" key="13">
    <source>
        <dbReference type="PROSITE" id="PS50146"/>
    </source>
</evidence>
<evidence type="ECO:0000256" key="11">
    <source>
        <dbReference type="ARBA" id="ARBA00023209"/>
    </source>
</evidence>
<keyword evidence="8" id="KW-0067">ATP-binding</keyword>
<keyword evidence="12" id="KW-1208">Phospholipid metabolism</keyword>
<comment type="cofactor">
    <cofactor evidence="1">
        <name>Mg(2+)</name>
        <dbReference type="ChEBI" id="CHEBI:18420"/>
    </cofactor>
</comment>
<dbReference type="AlphaFoldDB" id="A0A4R6TT19"/>
<evidence type="ECO:0000256" key="3">
    <source>
        <dbReference type="ARBA" id="ARBA00022516"/>
    </source>
</evidence>
<dbReference type="GO" id="GO:0008654">
    <property type="term" value="P:phospholipid biosynthetic process"/>
    <property type="evidence" value="ECO:0007669"/>
    <property type="project" value="UniProtKB-KW"/>
</dbReference>
<accession>A0A4R6TT19</accession>
<comment type="similarity">
    <text evidence="2">Belongs to the diacylglycerol/lipid kinase family.</text>
</comment>
<reference evidence="14 15" key="1">
    <citation type="submission" date="2019-03" db="EMBL/GenBank/DDBJ databases">
        <title>Genomic Encyclopedia of Type Strains, Phase IV (KMG-IV): sequencing the most valuable type-strain genomes for metagenomic binning, comparative biology and taxonomic classification.</title>
        <authorList>
            <person name="Goeker M."/>
        </authorList>
    </citation>
    <scope>NUCLEOTIDE SEQUENCE [LARGE SCALE GENOMIC DNA]</scope>
    <source>
        <strain evidence="14 15">DSM 28697</strain>
    </source>
</reference>
<dbReference type="Pfam" id="PF00781">
    <property type="entry name" value="DAGK_cat"/>
    <property type="match status" value="1"/>
</dbReference>
<dbReference type="NCBIfam" id="TIGR00147">
    <property type="entry name" value="YegS/Rv2252/BmrU family lipid kinase"/>
    <property type="match status" value="1"/>
</dbReference>
<evidence type="ECO:0000313" key="14">
    <source>
        <dbReference type="EMBL" id="TDQ36226.1"/>
    </source>
</evidence>
<dbReference type="SMART" id="SM00046">
    <property type="entry name" value="DAGKc"/>
    <property type="match status" value="1"/>
</dbReference>
<dbReference type="RefSeq" id="WP_133581754.1">
    <property type="nucleotide sequence ID" value="NZ_SNYJ01000019.1"/>
</dbReference>
<proteinExistence type="inferred from homology"/>
<evidence type="ECO:0000256" key="6">
    <source>
        <dbReference type="ARBA" id="ARBA00022741"/>
    </source>
</evidence>
<dbReference type="InterPro" id="IPR005218">
    <property type="entry name" value="Diacylglycerol/lipid_kinase"/>
</dbReference>
<dbReference type="PANTHER" id="PTHR12358:SF106">
    <property type="entry name" value="LIPID KINASE YEGS"/>
    <property type="match status" value="1"/>
</dbReference>
<dbReference type="InterPro" id="IPR016064">
    <property type="entry name" value="NAD/diacylglycerol_kinase_sf"/>
</dbReference>
<evidence type="ECO:0000256" key="2">
    <source>
        <dbReference type="ARBA" id="ARBA00005983"/>
    </source>
</evidence>
<feature type="domain" description="DAGKc" evidence="13">
    <location>
        <begin position="1"/>
        <end position="131"/>
    </location>
</feature>
<evidence type="ECO:0000256" key="1">
    <source>
        <dbReference type="ARBA" id="ARBA00001946"/>
    </source>
</evidence>
<evidence type="ECO:0000256" key="9">
    <source>
        <dbReference type="ARBA" id="ARBA00022842"/>
    </source>
</evidence>
<evidence type="ECO:0000256" key="4">
    <source>
        <dbReference type="ARBA" id="ARBA00022679"/>
    </source>
</evidence>
<sequence>MKKALVIINPSSGKEKALGLEEDVVSALQETHEEVAVRYTEKEGDATTFAKEACEEKLDTVIALGGDGTVNEAINGLAEQSHSPTFGFLPLGTVNDFARALKLPMVPKKAIEVLKANHTKRVDIGKIDGRYFMNVLAVGAIAELVYEVTPEQKSKFGPFAYFIEGAKALKEKTPFNLSITYDDNTWNGEAYVMLVALTNSVAGFETFAEQAKVNDGYFHVFVLKDLSIQSMMKLVPDLLRGELEGNDQIDYFRAASLKVESSMDLVVNIDGDEGVPLPFTADVLHNALHILVSSEE</sequence>
<dbReference type="Gene3D" id="3.40.50.10330">
    <property type="entry name" value="Probable inorganic polyphosphate/atp-NAD kinase, domain 1"/>
    <property type="match status" value="1"/>
</dbReference>
<dbReference type="GO" id="GO:0005886">
    <property type="term" value="C:plasma membrane"/>
    <property type="evidence" value="ECO:0007669"/>
    <property type="project" value="TreeGrafter"/>
</dbReference>
<dbReference type="InterPro" id="IPR045540">
    <property type="entry name" value="YegS/DAGK_C"/>
</dbReference>
<dbReference type="EMBL" id="SNYJ01000019">
    <property type="protein sequence ID" value="TDQ36226.1"/>
    <property type="molecule type" value="Genomic_DNA"/>
</dbReference>
<dbReference type="InterPro" id="IPR017438">
    <property type="entry name" value="ATP-NAD_kinase_N"/>
</dbReference>
<evidence type="ECO:0000256" key="7">
    <source>
        <dbReference type="ARBA" id="ARBA00022777"/>
    </source>
</evidence>
<keyword evidence="3" id="KW-0444">Lipid biosynthesis</keyword>
<evidence type="ECO:0000256" key="5">
    <source>
        <dbReference type="ARBA" id="ARBA00022723"/>
    </source>
</evidence>
<dbReference type="SUPFAM" id="SSF111331">
    <property type="entry name" value="NAD kinase/diacylglycerol kinase-like"/>
    <property type="match status" value="1"/>
</dbReference>
<evidence type="ECO:0000256" key="8">
    <source>
        <dbReference type="ARBA" id="ARBA00022840"/>
    </source>
</evidence>
<dbReference type="InterPro" id="IPR050187">
    <property type="entry name" value="Lipid_Phosphate_FormReg"/>
</dbReference>
<keyword evidence="9" id="KW-0460">Magnesium</keyword>
<dbReference type="Gene3D" id="2.60.200.40">
    <property type="match status" value="1"/>
</dbReference>
<gene>
    <name evidence="14" type="ORF">EV213_11915</name>
</gene>
<keyword evidence="5" id="KW-0479">Metal-binding</keyword>
<dbReference type="GO" id="GO:0005524">
    <property type="term" value="F:ATP binding"/>
    <property type="evidence" value="ECO:0007669"/>
    <property type="project" value="UniProtKB-KW"/>
</dbReference>
<dbReference type="PANTHER" id="PTHR12358">
    <property type="entry name" value="SPHINGOSINE KINASE"/>
    <property type="match status" value="1"/>
</dbReference>
<evidence type="ECO:0000256" key="10">
    <source>
        <dbReference type="ARBA" id="ARBA00023098"/>
    </source>
</evidence>
<dbReference type="InterPro" id="IPR001206">
    <property type="entry name" value="Diacylglycerol_kinase_cat_dom"/>
</dbReference>
<dbReference type="Pfam" id="PF19279">
    <property type="entry name" value="YegS_C"/>
    <property type="match status" value="1"/>
</dbReference>
<keyword evidence="6" id="KW-0547">Nucleotide-binding</keyword>
<dbReference type="GO" id="GO:0046872">
    <property type="term" value="F:metal ion binding"/>
    <property type="evidence" value="ECO:0007669"/>
    <property type="project" value="UniProtKB-KW"/>
</dbReference>
<dbReference type="Proteomes" id="UP000295632">
    <property type="component" value="Unassembled WGS sequence"/>
</dbReference>
<organism evidence="14 15">
    <name type="scientific">Aureibacillus halotolerans</name>
    <dbReference type="NCBI Taxonomy" id="1508390"/>
    <lineage>
        <taxon>Bacteria</taxon>
        <taxon>Bacillati</taxon>
        <taxon>Bacillota</taxon>
        <taxon>Bacilli</taxon>
        <taxon>Bacillales</taxon>
        <taxon>Bacillaceae</taxon>
        <taxon>Aureibacillus</taxon>
    </lineage>
</organism>
<keyword evidence="15" id="KW-1185">Reference proteome</keyword>
<dbReference type="GO" id="GO:0004143">
    <property type="term" value="F:ATP-dependent diacylglycerol kinase activity"/>
    <property type="evidence" value="ECO:0007669"/>
    <property type="project" value="TreeGrafter"/>
</dbReference>
<protein>
    <submittedName>
        <fullName evidence="14">YegS/Rv2252/BmrU family lipid kinase</fullName>
    </submittedName>
</protein>
<keyword evidence="10" id="KW-0443">Lipid metabolism</keyword>
<evidence type="ECO:0000256" key="12">
    <source>
        <dbReference type="ARBA" id="ARBA00023264"/>
    </source>
</evidence>
<evidence type="ECO:0000313" key="15">
    <source>
        <dbReference type="Proteomes" id="UP000295632"/>
    </source>
</evidence>
<dbReference type="PROSITE" id="PS50146">
    <property type="entry name" value="DAGK"/>
    <property type="match status" value="1"/>
</dbReference>
<dbReference type="OrthoDB" id="142078at2"/>
<keyword evidence="4" id="KW-0808">Transferase</keyword>
<name>A0A4R6TT19_9BACI</name>
<keyword evidence="7 14" id="KW-0418">Kinase</keyword>
<keyword evidence="11" id="KW-0594">Phospholipid biosynthesis</keyword>
<comment type="caution">
    <text evidence="14">The sequence shown here is derived from an EMBL/GenBank/DDBJ whole genome shotgun (WGS) entry which is preliminary data.</text>
</comment>